<feature type="transmembrane region" description="Helical" evidence="8">
    <location>
        <begin position="54"/>
        <end position="78"/>
    </location>
</feature>
<evidence type="ECO:0000313" key="11">
    <source>
        <dbReference type="Proteomes" id="UP000295788"/>
    </source>
</evidence>
<keyword evidence="5 8" id="KW-0812">Transmembrane</keyword>
<dbReference type="NCBIfam" id="NF008049">
    <property type="entry name" value="PRK10782.1"/>
    <property type="match status" value="1"/>
</dbReference>
<dbReference type="Proteomes" id="UP000295788">
    <property type="component" value="Unassembled WGS sequence"/>
</dbReference>
<feature type="domain" description="ABC transmembrane type-1" evidence="9">
    <location>
        <begin position="15"/>
        <end position="209"/>
    </location>
</feature>
<evidence type="ECO:0000256" key="7">
    <source>
        <dbReference type="ARBA" id="ARBA00023136"/>
    </source>
</evidence>
<evidence type="ECO:0000256" key="3">
    <source>
        <dbReference type="ARBA" id="ARBA00022448"/>
    </source>
</evidence>
<organism evidence="10 11">
    <name type="scientific">Tepidibacillus fermentans</name>
    <dbReference type="NCBI Taxonomy" id="1281767"/>
    <lineage>
        <taxon>Bacteria</taxon>
        <taxon>Bacillati</taxon>
        <taxon>Bacillota</taxon>
        <taxon>Bacilli</taxon>
        <taxon>Bacillales</taxon>
        <taxon>Bacillaceae</taxon>
        <taxon>Tepidibacillus</taxon>
    </lineage>
</organism>
<dbReference type="Pfam" id="PF00528">
    <property type="entry name" value="BPD_transp_1"/>
    <property type="match status" value="1"/>
</dbReference>
<dbReference type="PROSITE" id="PS50928">
    <property type="entry name" value="ABC_TM1"/>
    <property type="match status" value="1"/>
</dbReference>
<gene>
    <name evidence="10" type="ORF">EDD72_1219</name>
</gene>
<evidence type="ECO:0000259" key="9">
    <source>
        <dbReference type="PROSITE" id="PS50928"/>
    </source>
</evidence>
<evidence type="ECO:0000256" key="2">
    <source>
        <dbReference type="ARBA" id="ARBA00007069"/>
    </source>
</evidence>
<dbReference type="InterPro" id="IPR000515">
    <property type="entry name" value="MetI-like"/>
</dbReference>
<keyword evidence="7 8" id="KW-0472">Membrane</keyword>
<comment type="subcellular location">
    <subcellularLocation>
        <location evidence="1 8">Cell membrane</location>
        <topology evidence="1 8">Multi-pass membrane protein</topology>
    </subcellularLocation>
</comment>
<dbReference type="GO" id="GO:0005886">
    <property type="term" value="C:plasma membrane"/>
    <property type="evidence" value="ECO:0007669"/>
    <property type="project" value="UniProtKB-SubCell"/>
</dbReference>
<dbReference type="OrthoDB" id="9793490at2"/>
<keyword evidence="4" id="KW-1003">Cell membrane</keyword>
<dbReference type="SUPFAM" id="SSF161098">
    <property type="entry name" value="MetI-like"/>
    <property type="match status" value="1"/>
</dbReference>
<feature type="transmembrane region" description="Helical" evidence="8">
    <location>
        <begin position="190"/>
        <end position="209"/>
    </location>
</feature>
<dbReference type="PANTHER" id="PTHR30450">
    <property type="entry name" value="ABC TRANSPORTER PERMEASE"/>
    <property type="match status" value="1"/>
</dbReference>
<accession>A0A4R3K913</accession>
<dbReference type="RefSeq" id="WP_132770155.1">
    <property type="nucleotide sequence ID" value="NZ_SMAB01000021.1"/>
</dbReference>
<dbReference type="CDD" id="cd06261">
    <property type="entry name" value="TM_PBP2"/>
    <property type="match status" value="1"/>
</dbReference>
<dbReference type="EMBL" id="SMAB01000021">
    <property type="protein sequence ID" value="TCS79385.1"/>
    <property type="molecule type" value="Genomic_DNA"/>
</dbReference>
<feature type="transmembrane region" description="Helical" evidence="8">
    <location>
        <begin position="20"/>
        <end position="42"/>
    </location>
</feature>
<dbReference type="AlphaFoldDB" id="A0A4R3K913"/>
<comment type="caution">
    <text evidence="10">The sequence shown here is derived from an EMBL/GenBank/DDBJ whole genome shotgun (WGS) entry which is preliminary data.</text>
</comment>
<protein>
    <submittedName>
        <fullName evidence="10">D-methionine transport system permease protein</fullName>
    </submittedName>
</protein>
<evidence type="ECO:0000256" key="6">
    <source>
        <dbReference type="ARBA" id="ARBA00022989"/>
    </source>
</evidence>
<keyword evidence="11" id="KW-1185">Reference proteome</keyword>
<dbReference type="InterPro" id="IPR051322">
    <property type="entry name" value="AA_ABC_Transporter_Permease"/>
</dbReference>
<keyword evidence="3 8" id="KW-0813">Transport</keyword>
<dbReference type="FunFam" id="1.10.3720.10:FF:000002">
    <property type="entry name" value="D-methionine ABC transporter permease MetI"/>
    <property type="match status" value="1"/>
</dbReference>
<keyword evidence="6 8" id="KW-1133">Transmembrane helix</keyword>
<feature type="transmembrane region" description="Helical" evidence="8">
    <location>
        <begin position="84"/>
        <end position="107"/>
    </location>
</feature>
<name>A0A4R3K913_9BACI</name>
<evidence type="ECO:0000256" key="5">
    <source>
        <dbReference type="ARBA" id="ARBA00022692"/>
    </source>
</evidence>
<evidence type="ECO:0000256" key="1">
    <source>
        <dbReference type="ARBA" id="ARBA00004651"/>
    </source>
</evidence>
<dbReference type="GO" id="GO:0048473">
    <property type="term" value="P:D-methionine transmembrane transport"/>
    <property type="evidence" value="ECO:0007669"/>
    <property type="project" value="TreeGrafter"/>
</dbReference>
<evidence type="ECO:0000256" key="8">
    <source>
        <dbReference type="RuleBase" id="RU363032"/>
    </source>
</evidence>
<reference evidence="10 11" key="1">
    <citation type="submission" date="2019-03" db="EMBL/GenBank/DDBJ databases">
        <title>Genomic Encyclopedia of Type Strains, Phase IV (KMG-IV): sequencing the most valuable type-strain genomes for metagenomic binning, comparative biology and taxonomic classification.</title>
        <authorList>
            <person name="Goeker M."/>
        </authorList>
    </citation>
    <scope>NUCLEOTIDE SEQUENCE [LARGE SCALE GENOMIC DNA]</scope>
    <source>
        <strain evidence="10 11">DSM 23802</strain>
    </source>
</reference>
<dbReference type="InterPro" id="IPR035906">
    <property type="entry name" value="MetI-like_sf"/>
</dbReference>
<sequence length="219" mass="23671">MWLEPSEWTQLFEAALETLYMVGISGLFTVILGIPLGIFLVLTDKGQLLENRILNIILSVIVNVFRSIPFIILMVLLIPFTRKIVGTPIGSTAATVPLIVGAAPFFARLVETSLREVNKGVIEAALSMGANIRQIIFKVYLPEAMPSILSGITVTLVALISYSAMAGVLGGGGLGNMAIIYGYQLYNTPVMLVTTAVILLLVQLVQTLGDHISKRIDKK</sequence>
<proteinExistence type="inferred from homology"/>
<dbReference type="PANTHER" id="PTHR30450:SF1">
    <property type="entry name" value="D-METHIONINE TRANSPORT SYSTEM PERMEASE PROTEIN METI-RELATED"/>
    <property type="match status" value="1"/>
</dbReference>
<evidence type="ECO:0000256" key="4">
    <source>
        <dbReference type="ARBA" id="ARBA00022475"/>
    </source>
</evidence>
<dbReference type="Gene3D" id="1.10.3720.10">
    <property type="entry name" value="MetI-like"/>
    <property type="match status" value="1"/>
</dbReference>
<comment type="similarity">
    <text evidence="2">Belongs to the binding-protein-dependent transport system permease family. CysTW subfamily.</text>
</comment>
<evidence type="ECO:0000313" key="10">
    <source>
        <dbReference type="EMBL" id="TCS79385.1"/>
    </source>
</evidence>
<feature type="transmembrane region" description="Helical" evidence="8">
    <location>
        <begin position="148"/>
        <end position="170"/>
    </location>
</feature>